<dbReference type="Proteomes" id="UP001497516">
    <property type="component" value="Chromosome 5"/>
</dbReference>
<sequence length="94" mass="10043">MKIGVVEKPTKSCIRRSGCPKLARVDRRKGIRGEAGGSGLSLSLPCDPAELVGEEEIEDDTDPTEVNECDEVGEASCEALEEEELAVELALEAI</sequence>
<reference evidence="1 2" key="1">
    <citation type="submission" date="2024-04" db="EMBL/GenBank/DDBJ databases">
        <authorList>
            <person name="Fracassetti M."/>
        </authorList>
    </citation>
    <scope>NUCLEOTIDE SEQUENCE [LARGE SCALE GENOMIC DNA]</scope>
</reference>
<name>A0AAV2EUH4_9ROSI</name>
<dbReference type="AlphaFoldDB" id="A0AAV2EUH4"/>
<proteinExistence type="predicted"/>
<accession>A0AAV2EUH4</accession>
<gene>
    <name evidence="1" type="ORF">LTRI10_LOCUS30116</name>
</gene>
<dbReference type="EMBL" id="OZ034818">
    <property type="protein sequence ID" value="CAL1389243.1"/>
    <property type="molecule type" value="Genomic_DNA"/>
</dbReference>
<protein>
    <submittedName>
        <fullName evidence="1">Uncharacterized protein</fullName>
    </submittedName>
</protein>
<evidence type="ECO:0000313" key="1">
    <source>
        <dbReference type="EMBL" id="CAL1389243.1"/>
    </source>
</evidence>
<evidence type="ECO:0000313" key="2">
    <source>
        <dbReference type="Proteomes" id="UP001497516"/>
    </source>
</evidence>
<keyword evidence="2" id="KW-1185">Reference proteome</keyword>
<organism evidence="1 2">
    <name type="scientific">Linum trigynum</name>
    <dbReference type="NCBI Taxonomy" id="586398"/>
    <lineage>
        <taxon>Eukaryota</taxon>
        <taxon>Viridiplantae</taxon>
        <taxon>Streptophyta</taxon>
        <taxon>Embryophyta</taxon>
        <taxon>Tracheophyta</taxon>
        <taxon>Spermatophyta</taxon>
        <taxon>Magnoliopsida</taxon>
        <taxon>eudicotyledons</taxon>
        <taxon>Gunneridae</taxon>
        <taxon>Pentapetalae</taxon>
        <taxon>rosids</taxon>
        <taxon>fabids</taxon>
        <taxon>Malpighiales</taxon>
        <taxon>Linaceae</taxon>
        <taxon>Linum</taxon>
    </lineage>
</organism>